<feature type="non-terminal residue" evidence="2">
    <location>
        <position position="33"/>
    </location>
</feature>
<evidence type="ECO:0000313" key="2">
    <source>
        <dbReference type="EMBL" id="GBO37821.1"/>
    </source>
</evidence>
<name>A0A4Y2WL93_ARAVE</name>
<reference evidence="2 3" key="1">
    <citation type="journal article" date="2019" name="Sci. Rep.">
        <title>Orb-weaving spider Araneus ventricosus genome elucidates the spidroin gene catalogue.</title>
        <authorList>
            <person name="Kono N."/>
            <person name="Nakamura H."/>
            <person name="Ohtoshi R."/>
            <person name="Moran D.A.P."/>
            <person name="Shinohara A."/>
            <person name="Yoshida Y."/>
            <person name="Fujiwara M."/>
            <person name="Mori M."/>
            <person name="Tomita M."/>
            <person name="Arakawa K."/>
        </authorList>
    </citation>
    <scope>NUCLEOTIDE SEQUENCE [LARGE SCALE GENOMIC DNA]</scope>
</reference>
<keyword evidence="3" id="KW-1185">Reference proteome</keyword>
<gene>
    <name evidence="2" type="ORF">AVEN_70951_1</name>
</gene>
<accession>A0A4Y2WL93</accession>
<evidence type="ECO:0000256" key="1">
    <source>
        <dbReference type="SAM" id="MobiDB-lite"/>
    </source>
</evidence>
<proteinExistence type="predicted"/>
<feature type="region of interest" description="Disordered" evidence="1">
    <location>
        <begin position="1"/>
        <end position="33"/>
    </location>
</feature>
<evidence type="ECO:0000313" key="3">
    <source>
        <dbReference type="Proteomes" id="UP000499080"/>
    </source>
</evidence>
<comment type="caution">
    <text evidence="2">The sequence shown here is derived from an EMBL/GenBank/DDBJ whole genome shotgun (WGS) entry which is preliminary data.</text>
</comment>
<dbReference type="EMBL" id="BGPR01062382">
    <property type="protein sequence ID" value="GBO37821.1"/>
    <property type="molecule type" value="Genomic_DNA"/>
</dbReference>
<protein>
    <submittedName>
        <fullName evidence="2">Uncharacterized protein</fullName>
    </submittedName>
</protein>
<dbReference type="AlphaFoldDB" id="A0A4Y2WL93"/>
<dbReference type="Proteomes" id="UP000499080">
    <property type="component" value="Unassembled WGS sequence"/>
</dbReference>
<feature type="compositionally biased region" description="Basic and acidic residues" evidence="1">
    <location>
        <begin position="19"/>
        <end position="33"/>
    </location>
</feature>
<organism evidence="2 3">
    <name type="scientific">Araneus ventricosus</name>
    <name type="common">Orbweaver spider</name>
    <name type="synonym">Epeira ventricosa</name>
    <dbReference type="NCBI Taxonomy" id="182803"/>
    <lineage>
        <taxon>Eukaryota</taxon>
        <taxon>Metazoa</taxon>
        <taxon>Ecdysozoa</taxon>
        <taxon>Arthropoda</taxon>
        <taxon>Chelicerata</taxon>
        <taxon>Arachnida</taxon>
        <taxon>Araneae</taxon>
        <taxon>Araneomorphae</taxon>
        <taxon>Entelegynae</taxon>
        <taxon>Araneoidea</taxon>
        <taxon>Araneidae</taxon>
        <taxon>Araneus</taxon>
    </lineage>
</organism>
<sequence>MAPKPGFAPGRNPASNNNKRQDTHYRDAYKDQE</sequence>